<dbReference type="EMBL" id="CAJNJQ010000841">
    <property type="protein sequence ID" value="CAE7103302.1"/>
    <property type="molecule type" value="Genomic_DNA"/>
</dbReference>
<proteinExistence type="predicted"/>
<evidence type="ECO:0000313" key="1">
    <source>
        <dbReference type="EMBL" id="CAE7103302.1"/>
    </source>
</evidence>
<dbReference type="Gene3D" id="1.20.1280.50">
    <property type="match status" value="1"/>
</dbReference>
<evidence type="ECO:0008006" key="3">
    <source>
        <dbReference type="Google" id="ProtNLM"/>
    </source>
</evidence>
<dbReference type="AlphaFoldDB" id="A0A8H3DVJ9"/>
<dbReference type="Proteomes" id="UP000663827">
    <property type="component" value="Unassembled WGS sequence"/>
</dbReference>
<gene>
    <name evidence="1" type="ORF">RDB_LOCUS42359</name>
</gene>
<reference evidence="1" key="1">
    <citation type="submission" date="2021-01" db="EMBL/GenBank/DDBJ databases">
        <authorList>
            <person name="Kaushik A."/>
        </authorList>
    </citation>
    <scope>NUCLEOTIDE SEQUENCE</scope>
    <source>
        <strain evidence="1">AG5</strain>
    </source>
</reference>
<sequence>MSNPNILGVPITRQWEDAGATLASALDKYLALCISLGRHVQKDGTPQKALAIQIDSALASLHATLEQRVAQTRSILAGTRNQVLSPISRLPNEVLLEIFSQTIFDFNRSYDPVPMEWSLVDIYRSLHNLLGVCSTWRNVALARASFWSIVPVMDGNPGKRLSTNLSLKRSGSMPLHLTAILSSPYIGVNLTEHASRFISINISSKHVIAAQLLVDQLLESGSPLKVSSLALCIEAGRTENQFPLPSGTISSLDFARPRLGKLLPSLSVLRLSGVLFRWDRVHFPHQLVELELQNINMGFDSNFVSLLTALASSTQLQTLKLISLVTIPDPVVLQSTIAKPSISFPKLQTLLARNMFFNTLGVLLSRIATRSHRLTLHLTKRTYEIAGPEEELEEAFAQDVLDLFDQAGVNTLLLEAFENEGPWLSEVDIWELLNVMPNLETLRMHDWDYRTNFCEAIQHPGVNDGSDPPRLKNMHLTQARIRDEEAFKNMVASYFTSLEHMELAGAIYEDPESMEFQLGLQGGEPLVTWLEENIPSFELTDNCEVPVEFYTSVWSL</sequence>
<name>A0A8H3DVJ9_9AGAM</name>
<evidence type="ECO:0000313" key="2">
    <source>
        <dbReference type="Proteomes" id="UP000663827"/>
    </source>
</evidence>
<dbReference type="SUPFAM" id="SSF52047">
    <property type="entry name" value="RNI-like"/>
    <property type="match status" value="1"/>
</dbReference>
<accession>A0A8H3DVJ9</accession>
<organism evidence="1 2">
    <name type="scientific">Rhizoctonia solani</name>
    <dbReference type="NCBI Taxonomy" id="456999"/>
    <lineage>
        <taxon>Eukaryota</taxon>
        <taxon>Fungi</taxon>
        <taxon>Dikarya</taxon>
        <taxon>Basidiomycota</taxon>
        <taxon>Agaricomycotina</taxon>
        <taxon>Agaricomycetes</taxon>
        <taxon>Cantharellales</taxon>
        <taxon>Ceratobasidiaceae</taxon>
        <taxon>Rhizoctonia</taxon>
    </lineage>
</organism>
<comment type="caution">
    <text evidence="1">The sequence shown here is derived from an EMBL/GenBank/DDBJ whole genome shotgun (WGS) entry which is preliminary data.</text>
</comment>
<protein>
    <recommendedName>
        <fullName evidence="3">F-box domain-containing protein</fullName>
    </recommendedName>
</protein>